<dbReference type="PANTHER" id="PTHR34406:SF1">
    <property type="entry name" value="PROTEIN YCEI"/>
    <property type="match status" value="1"/>
</dbReference>
<dbReference type="SMART" id="SM00867">
    <property type="entry name" value="YceI"/>
    <property type="match status" value="1"/>
</dbReference>
<dbReference type="PANTHER" id="PTHR34406">
    <property type="entry name" value="PROTEIN YCEI"/>
    <property type="match status" value="1"/>
</dbReference>
<dbReference type="EMBL" id="FPJE01000020">
    <property type="protein sequence ID" value="SFW68132.1"/>
    <property type="molecule type" value="Genomic_DNA"/>
</dbReference>
<protein>
    <submittedName>
        <fullName evidence="2">Polyisoprenoid-binding protein YceI</fullName>
    </submittedName>
</protein>
<dbReference type="Pfam" id="PF04264">
    <property type="entry name" value="YceI"/>
    <property type="match status" value="1"/>
</dbReference>
<sequence length="179" mass="19662">METTKKVTWSIDPAHSEVQFKVKHLVISTVTGQFTSFSGGLETGGEGFENAKAFFEADVDSISTNNKDRDEHLKSEEFFDAANHPKVTFVSTAFKKTGEDTYEITGDMTMRGKTRAVVLKAEHGGIMVDPYGNTKAGFEVTGKLNRKDFGLEWNGVTETGGIVVGDEVKLLLNLQYAKN</sequence>
<name>A0A1K1R889_9FLAO</name>
<dbReference type="Proteomes" id="UP000182248">
    <property type="component" value="Unassembled WGS sequence"/>
</dbReference>
<reference evidence="2 3" key="1">
    <citation type="submission" date="2016-11" db="EMBL/GenBank/DDBJ databases">
        <authorList>
            <person name="Jaros S."/>
            <person name="Januszkiewicz K."/>
            <person name="Wedrychowicz H."/>
        </authorList>
    </citation>
    <scope>NUCLEOTIDE SEQUENCE [LARGE SCALE GENOMIC DNA]</scope>
    <source>
        <strain evidence="2 3">CGMCC 1.12145</strain>
    </source>
</reference>
<proteinExistence type="predicted"/>
<dbReference type="SUPFAM" id="SSF101874">
    <property type="entry name" value="YceI-like"/>
    <property type="match status" value="1"/>
</dbReference>
<keyword evidence="3" id="KW-1185">Reference proteome</keyword>
<dbReference type="OrthoDB" id="9811006at2"/>
<organism evidence="2 3">
    <name type="scientific">Sinomicrobium oceani</name>
    <dbReference type="NCBI Taxonomy" id="1150368"/>
    <lineage>
        <taxon>Bacteria</taxon>
        <taxon>Pseudomonadati</taxon>
        <taxon>Bacteroidota</taxon>
        <taxon>Flavobacteriia</taxon>
        <taxon>Flavobacteriales</taxon>
        <taxon>Flavobacteriaceae</taxon>
        <taxon>Sinomicrobium</taxon>
    </lineage>
</organism>
<evidence type="ECO:0000259" key="1">
    <source>
        <dbReference type="SMART" id="SM00867"/>
    </source>
</evidence>
<evidence type="ECO:0000313" key="3">
    <source>
        <dbReference type="Proteomes" id="UP000182248"/>
    </source>
</evidence>
<dbReference type="InterPro" id="IPR007372">
    <property type="entry name" value="Lipid/polyisoprenoid-bd_YceI"/>
</dbReference>
<dbReference type="Gene3D" id="2.40.128.110">
    <property type="entry name" value="Lipid/polyisoprenoid-binding, YceI-like"/>
    <property type="match status" value="1"/>
</dbReference>
<accession>A0A1K1R889</accession>
<feature type="domain" description="Lipid/polyisoprenoid-binding YceI-like" evidence="1">
    <location>
        <begin position="8"/>
        <end position="177"/>
    </location>
</feature>
<dbReference type="AlphaFoldDB" id="A0A1K1R889"/>
<dbReference type="STRING" id="1150368.SAMN02927921_03265"/>
<dbReference type="InterPro" id="IPR036761">
    <property type="entry name" value="TTHA0802/YceI-like_sf"/>
</dbReference>
<gene>
    <name evidence="2" type="ORF">SAMN02927921_03265</name>
</gene>
<evidence type="ECO:0000313" key="2">
    <source>
        <dbReference type="EMBL" id="SFW68132.1"/>
    </source>
</evidence>
<dbReference type="RefSeq" id="WP_072318480.1">
    <property type="nucleotide sequence ID" value="NZ_FPJE01000020.1"/>
</dbReference>